<feature type="region of interest" description="Disordered" evidence="1">
    <location>
        <begin position="217"/>
        <end position="274"/>
    </location>
</feature>
<proteinExistence type="predicted"/>
<gene>
    <name evidence="2" type="ORF">B0H16DRAFT_1814892</name>
</gene>
<evidence type="ECO:0000313" key="2">
    <source>
        <dbReference type="EMBL" id="KAJ7712089.1"/>
    </source>
</evidence>
<dbReference type="EMBL" id="JARKIB010000377">
    <property type="protein sequence ID" value="KAJ7712089.1"/>
    <property type="molecule type" value="Genomic_DNA"/>
</dbReference>
<feature type="region of interest" description="Disordered" evidence="1">
    <location>
        <begin position="357"/>
        <end position="376"/>
    </location>
</feature>
<dbReference type="Proteomes" id="UP001215598">
    <property type="component" value="Unassembled WGS sequence"/>
</dbReference>
<accession>A0AAD7H4J9</accession>
<name>A0AAD7H4J9_9AGAR</name>
<keyword evidence="3" id="KW-1185">Reference proteome</keyword>
<dbReference type="AlphaFoldDB" id="A0AAD7H4J9"/>
<protein>
    <submittedName>
        <fullName evidence="2">Uncharacterized protein</fullName>
    </submittedName>
</protein>
<evidence type="ECO:0000256" key="1">
    <source>
        <dbReference type="SAM" id="MobiDB-lite"/>
    </source>
</evidence>
<evidence type="ECO:0000313" key="3">
    <source>
        <dbReference type="Proteomes" id="UP001215598"/>
    </source>
</evidence>
<feature type="compositionally biased region" description="Basic and acidic residues" evidence="1">
    <location>
        <begin position="236"/>
        <end position="245"/>
    </location>
</feature>
<feature type="region of interest" description="Disordered" evidence="1">
    <location>
        <begin position="111"/>
        <end position="135"/>
    </location>
</feature>
<sequence length="575" mass="63055">MARTRKAVTVLKETKARKPTWMKITARAVSIISESAHIKHKIRVEENENAKYTKRAQGTQGGQWIKGEGHAGERNQAHAIGSTGTTRGTQGYRLITARTEDEARNISAHRLIQPKPSTQGEEEDAGGSGERGGRKAETHHLTIFTPLRREAIEAGPRVGLYKDRVMALLLGVVVTAWGGALVHDIADEKEEGGQATISLGKHAPNVGENARARIMDRNEGAGGPLKCEARTSPASEESRDARFEPGTRPAPARTQMKSKERSRRKVRGQKPFGGRKECGLYPARKIARTTRTAGKQQDSFAQERLLSASRGLWFTNRTLVLICALELQECPARNGLYKLTGSGQKVFQPSCEGIAPTEERGRARHPSKTSGSICAPPLAGSTNHLNKVVSKSGDVYVLGGKGRGCARQNSYFRVFRGLPNETWGMADVLEGNTSNKLDLPFLFLKRKMLGAPDDDILFEVFLFNPEFFGLLGSKLEEIVNAHKALGGGFRISKALVKGNLKALAKGASKALVDVFPRIQAVLNTIRLRLQIFLVRHHVNWLACAVSLSPPNNSSRVTETDIVDGEFAENKRWEKK</sequence>
<comment type="caution">
    <text evidence="2">The sequence shown here is derived from an EMBL/GenBank/DDBJ whole genome shotgun (WGS) entry which is preliminary data.</text>
</comment>
<organism evidence="2 3">
    <name type="scientific">Mycena metata</name>
    <dbReference type="NCBI Taxonomy" id="1033252"/>
    <lineage>
        <taxon>Eukaryota</taxon>
        <taxon>Fungi</taxon>
        <taxon>Dikarya</taxon>
        <taxon>Basidiomycota</taxon>
        <taxon>Agaricomycotina</taxon>
        <taxon>Agaricomycetes</taxon>
        <taxon>Agaricomycetidae</taxon>
        <taxon>Agaricales</taxon>
        <taxon>Marasmiineae</taxon>
        <taxon>Mycenaceae</taxon>
        <taxon>Mycena</taxon>
    </lineage>
</organism>
<reference evidence="2" key="1">
    <citation type="submission" date="2023-03" db="EMBL/GenBank/DDBJ databases">
        <title>Massive genome expansion in bonnet fungi (Mycena s.s.) driven by repeated elements and novel gene families across ecological guilds.</title>
        <authorList>
            <consortium name="Lawrence Berkeley National Laboratory"/>
            <person name="Harder C.B."/>
            <person name="Miyauchi S."/>
            <person name="Viragh M."/>
            <person name="Kuo A."/>
            <person name="Thoen E."/>
            <person name="Andreopoulos B."/>
            <person name="Lu D."/>
            <person name="Skrede I."/>
            <person name="Drula E."/>
            <person name="Henrissat B."/>
            <person name="Morin E."/>
            <person name="Kohler A."/>
            <person name="Barry K."/>
            <person name="LaButti K."/>
            <person name="Morin E."/>
            <person name="Salamov A."/>
            <person name="Lipzen A."/>
            <person name="Mereny Z."/>
            <person name="Hegedus B."/>
            <person name="Baldrian P."/>
            <person name="Stursova M."/>
            <person name="Weitz H."/>
            <person name="Taylor A."/>
            <person name="Grigoriev I.V."/>
            <person name="Nagy L.G."/>
            <person name="Martin F."/>
            <person name="Kauserud H."/>
        </authorList>
    </citation>
    <scope>NUCLEOTIDE SEQUENCE</scope>
    <source>
        <strain evidence="2">CBHHK182m</strain>
    </source>
</reference>